<dbReference type="Proteomes" id="UP000324800">
    <property type="component" value="Unassembled WGS sequence"/>
</dbReference>
<accession>A0A5J4V0W4</accession>
<dbReference type="EMBL" id="SNRW01010404">
    <property type="protein sequence ID" value="KAA6376616.1"/>
    <property type="molecule type" value="Genomic_DNA"/>
</dbReference>
<reference evidence="1 2" key="1">
    <citation type="submission" date="2019-03" db="EMBL/GenBank/DDBJ databases">
        <title>Single cell metagenomics reveals metabolic interactions within the superorganism composed of flagellate Streblomastix strix and complex community of Bacteroidetes bacteria on its surface.</title>
        <authorList>
            <person name="Treitli S.C."/>
            <person name="Kolisko M."/>
            <person name="Husnik F."/>
            <person name="Keeling P."/>
            <person name="Hampl V."/>
        </authorList>
    </citation>
    <scope>NUCLEOTIDE SEQUENCE [LARGE SCALE GENOMIC DNA]</scope>
    <source>
        <strain evidence="1">ST1C</strain>
    </source>
</reference>
<gene>
    <name evidence="1" type="ORF">EZS28_027856</name>
</gene>
<evidence type="ECO:0000313" key="1">
    <source>
        <dbReference type="EMBL" id="KAA6376616.1"/>
    </source>
</evidence>
<proteinExistence type="predicted"/>
<evidence type="ECO:0000313" key="2">
    <source>
        <dbReference type="Proteomes" id="UP000324800"/>
    </source>
</evidence>
<evidence type="ECO:0008006" key="3">
    <source>
        <dbReference type="Google" id="ProtNLM"/>
    </source>
</evidence>
<organism evidence="1 2">
    <name type="scientific">Streblomastix strix</name>
    <dbReference type="NCBI Taxonomy" id="222440"/>
    <lineage>
        <taxon>Eukaryota</taxon>
        <taxon>Metamonada</taxon>
        <taxon>Preaxostyla</taxon>
        <taxon>Oxymonadida</taxon>
        <taxon>Streblomastigidae</taxon>
        <taxon>Streblomastix</taxon>
    </lineage>
</organism>
<sequence length="385" mass="42790">FTCCVADQNGGGLYCIISSGEIELNEVIMIGCSALNGGGIYTSIDNIGKLTIKEQCLFQECISEQGKGGALNIAIDGGILNIEKSMIKKCSALNGGAIYAQITSMQEFLIDNEVYFEECEAVGENLQSGRGGAIYINLEQNAPNEFIIGIGVHFLLNKASKFGRDGFVYCKNIDDLEPDMRFLFDVFHDSYDKNNAIYGTEYASEIQLGTTQRIDYDLLSMMLPYFNDTIYISEDSSIATDSSKCGRIKLPCLTLSYGRTKVITPEWTFETVPSNNEGSQRVNHTFVFFKGIKITSPFETEADNVILRGALNSEFSSVTNNAQLKFGNQGQIICSDIALWQKQQISQQRGVNQRLTIQNIDIILPVGYELQMEQYLLEFKKAEVK</sequence>
<dbReference type="OrthoDB" id="444304at2759"/>
<dbReference type="AlphaFoldDB" id="A0A5J4V0W4"/>
<comment type="caution">
    <text evidence="1">The sequence shown here is derived from an EMBL/GenBank/DDBJ whole genome shotgun (WGS) entry which is preliminary data.</text>
</comment>
<protein>
    <recommendedName>
        <fullName evidence="3">Right handed beta helix domain-containing protein</fullName>
    </recommendedName>
</protein>
<name>A0A5J4V0W4_9EUKA</name>
<feature type="non-terminal residue" evidence="1">
    <location>
        <position position="1"/>
    </location>
</feature>